<keyword evidence="1" id="KW-0021">Allosteric enzyme</keyword>
<evidence type="ECO:0000313" key="3">
    <source>
        <dbReference type="EMBL" id="KAF2531267.1"/>
    </source>
</evidence>
<proteinExistence type="predicted"/>
<name>A0A8S9FFX0_BRACR</name>
<accession>A0A8S9FFX0</accession>
<sequence>MDSHRFRSSSNRSTASETDHHQFGSLIPRLNRKYRSLSFDTGLRLIASLSSSQTFGSPTRLVMATSSLNSDRKIVTGPAGYVLEDVPHFSDYIPNPLTYPNPLQDNAAYSVVKSFGFDTAVEEAQRSENLSENTM</sequence>
<dbReference type="GO" id="GO:0003824">
    <property type="term" value="F:catalytic activity"/>
    <property type="evidence" value="ECO:0007669"/>
    <property type="project" value="UniProtKB-KW"/>
</dbReference>
<dbReference type="EMBL" id="QGKY02002305">
    <property type="protein sequence ID" value="KAF2531267.1"/>
    <property type="molecule type" value="Genomic_DNA"/>
</dbReference>
<evidence type="ECO:0000256" key="2">
    <source>
        <dbReference type="SAM" id="MobiDB-lite"/>
    </source>
</evidence>
<comment type="caution">
    <text evidence="3">The sequence shown here is derived from an EMBL/GenBank/DDBJ whole genome shotgun (WGS) entry which is preliminary data.</text>
</comment>
<gene>
    <name evidence="3" type="ORF">F2Q70_00033261</name>
</gene>
<dbReference type="PANTHER" id="PTHR45770">
    <property type="entry name" value="ATP-DEPENDENT 6-PHOSPHOFRUCTOKINASE 1"/>
    <property type="match status" value="1"/>
</dbReference>
<feature type="region of interest" description="Disordered" evidence="2">
    <location>
        <begin position="1"/>
        <end position="21"/>
    </location>
</feature>
<dbReference type="InterPro" id="IPR050929">
    <property type="entry name" value="PFKA"/>
</dbReference>
<evidence type="ECO:0000256" key="1">
    <source>
        <dbReference type="ARBA" id="ARBA00022533"/>
    </source>
</evidence>
<reference evidence="3" key="1">
    <citation type="submission" date="2019-12" db="EMBL/GenBank/DDBJ databases">
        <title>Genome sequencing and annotation of Brassica cretica.</title>
        <authorList>
            <person name="Studholme D.J."/>
            <person name="Sarris P.F."/>
        </authorList>
    </citation>
    <scope>NUCLEOTIDE SEQUENCE</scope>
    <source>
        <strain evidence="3">PFS-102/07</strain>
        <tissue evidence="3">Leaf</tissue>
    </source>
</reference>
<organism evidence="3">
    <name type="scientific">Brassica cretica</name>
    <name type="common">Mustard</name>
    <dbReference type="NCBI Taxonomy" id="69181"/>
    <lineage>
        <taxon>Eukaryota</taxon>
        <taxon>Viridiplantae</taxon>
        <taxon>Streptophyta</taxon>
        <taxon>Embryophyta</taxon>
        <taxon>Tracheophyta</taxon>
        <taxon>Spermatophyta</taxon>
        <taxon>Magnoliopsida</taxon>
        <taxon>eudicotyledons</taxon>
        <taxon>Gunneridae</taxon>
        <taxon>Pentapetalae</taxon>
        <taxon>rosids</taxon>
        <taxon>malvids</taxon>
        <taxon>Brassicales</taxon>
        <taxon>Brassicaceae</taxon>
        <taxon>Brassiceae</taxon>
        <taxon>Brassica</taxon>
    </lineage>
</organism>
<protein>
    <submittedName>
        <fullName evidence="3">Uncharacterized protein</fullName>
    </submittedName>
</protein>
<dbReference type="AlphaFoldDB" id="A0A8S9FFX0"/>